<accession>A0A3B6NLN4</accession>
<protein>
    <submittedName>
        <fullName evidence="2">Uncharacterized protein</fullName>
    </submittedName>
</protein>
<dbReference type="EnsemblPlants" id="TraesCS6A02G149600.1">
    <property type="protein sequence ID" value="TraesCS6A02G149600.1"/>
    <property type="gene ID" value="TraesCS6A02G149600"/>
</dbReference>
<dbReference type="Gramene" id="TraesMAC6A03G03288740.1">
    <property type="protein sequence ID" value="TraesMAC6A03G03288740.1"/>
    <property type="gene ID" value="TraesMAC6A03G03288740"/>
</dbReference>
<dbReference type="Gramene" id="TraesSYM6A03G03230130.1">
    <property type="protein sequence ID" value="TraesSYM6A03G03230130.1"/>
    <property type="gene ID" value="TraesSYM6A03G03230130"/>
</dbReference>
<reference evidence="2" key="1">
    <citation type="submission" date="2018-08" db="EMBL/GenBank/DDBJ databases">
        <authorList>
            <person name="Rossello M."/>
        </authorList>
    </citation>
    <scope>NUCLEOTIDE SEQUENCE [LARGE SCALE GENOMIC DNA]</scope>
    <source>
        <strain evidence="2">cv. Chinese Spring</strain>
    </source>
</reference>
<feature type="compositionally biased region" description="Low complexity" evidence="1">
    <location>
        <begin position="16"/>
        <end position="31"/>
    </location>
</feature>
<dbReference type="Gramene" id="TraesCLE_scaffold_011298_01G000100.1">
    <property type="protein sequence ID" value="TraesCLE_scaffold_011298_01G000100.1"/>
    <property type="gene ID" value="TraesCLE_scaffold_011298_01G000100"/>
</dbReference>
<reference evidence="2" key="2">
    <citation type="submission" date="2018-10" db="UniProtKB">
        <authorList>
            <consortium name="EnsemblPlants"/>
        </authorList>
    </citation>
    <scope>IDENTIFICATION</scope>
</reference>
<dbReference type="Gramene" id="TraesARI6A03G03203270.1">
    <property type="protein sequence ID" value="TraesARI6A03G03203270.1"/>
    <property type="gene ID" value="TraesARI6A03G03203270"/>
</dbReference>
<evidence type="ECO:0000313" key="2">
    <source>
        <dbReference type="EnsemblPlants" id="TraesCS6A02G149600.1"/>
    </source>
</evidence>
<dbReference type="Gramene" id="TraesCS6A02G149600.1">
    <property type="protein sequence ID" value="TraesCS6A02G149600.1"/>
    <property type="gene ID" value="TraesCS6A02G149600"/>
</dbReference>
<keyword evidence="3" id="KW-1185">Reference proteome</keyword>
<organism evidence="2">
    <name type="scientific">Triticum aestivum</name>
    <name type="common">Wheat</name>
    <dbReference type="NCBI Taxonomy" id="4565"/>
    <lineage>
        <taxon>Eukaryota</taxon>
        <taxon>Viridiplantae</taxon>
        <taxon>Streptophyta</taxon>
        <taxon>Embryophyta</taxon>
        <taxon>Tracheophyta</taxon>
        <taxon>Spermatophyta</taxon>
        <taxon>Magnoliopsida</taxon>
        <taxon>Liliopsida</taxon>
        <taxon>Poales</taxon>
        <taxon>Poaceae</taxon>
        <taxon>BOP clade</taxon>
        <taxon>Pooideae</taxon>
        <taxon>Triticodae</taxon>
        <taxon>Triticeae</taxon>
        <taxon>Triticinae</taxon>
        <taxon>Triticum</taxon>
    </lineage>
</organism>
<evidence type="ECO:0000313" key="3">
    <source>
        <dbReference type="Proteomes" id="UP000019116"/>
    </source>
</evidence>
<evidence type="ECO:0000256" key="1">
    <source>
        <dbReference type="SAM" id="MobiDB-lite"/>
    </source>
</evidence>
<sequence>MASPASASDTVPPRPTATSSPSGASPSVSSPTAIVVTDSIKNTVYVKARSVSWEGISPHYTRRNNSYEELRLWCGHWPPELPSCKSSEVVHAI</sequence>
<dbReference type="Gramene" id="TraesNOR6A03G03320980.1">
    <property type="protein sequence ID" value="TraesNOR6A03G03320980.1"/>
    <property type="gene ID" value="TraesNOR6A03G03320980"/>
</dbReference>
<dbReference type="Gramene" id="TraesCAD_scaffold_013893_01G000100.1">
    <property type="protein sequence ID" value="TraesCAD_scaffold_013893_01G000100.1"/>
    <property type="gene ID" value="TraesCAD_scaffold_013893_01G000100"/>
</dbReference>
<feature type="region of interest" description="Disordered" evidence="1">
    <location>
        <begin position="1"/>
        <end position="31"/>
    </location>
</feature>
<dbReference type="Gramene" id="TraesARI6A03G03244780.1">
    <property type="protein sequence ID" value="TraesARI6A03G03244780.1"/>
    <property type="gene ID" value="TraesARI6A03G03244780"/>
</dbReference>
<name>A0A3B6NLN4_WHEAT</name>
<proteinExistence type="predicted"/>
<dbReference type="AlphaFoldDB" id="A0A3B6NLN4"/>
<dbReference type="Gramene" id="TraesCS6A03G0356500.1">
    <property type="protein sequence ID" value="TraesCS6A03G0356500.1.CDS"/>
    <property type="gene ID" value="TraesCS6A03G0356500"/>
</dbReference>
<dbReference type="OMA" id="WEGISPH"/>
<dbReference type="Gramene" id="TraesRN6A0100326100.1">
    <property type="protein sequence ID" value="TraesRN6A0100326100.1"/>
    <property type="gene ID" value="TraesRN6A0100326100"/>
</dbReference>
<dbReference type="Proteomes" id="UP000019116">
    <property type="component" value="Chromosome 6A"/>
</dbReference>